<reference evidence="1 2" key="1">
    <citation type="submission" date="2019-02" db="EMBL/GenBank/DDBJ databases">
        <title>Kribbella capetownensis sp. nov. and Kribbella speibonae sp. nov., isolated from soil.</title>
        <authorList>
            <person name="Curtis S.M."/>
            <person name="Norton I."/>
            <person name="Everest G.J."/>
            <person name="Meyers P.R."/>
        </authorList>
    </citation>
    <scope>NUCLEOTIDE SEQUENCE [LARGE SCALE GENOMIC DNA]</scope>
    <source>
        <strain evidence="1 2">YM55</strain>
    </source>
</reference>
<evidence type="ECO:0000313" key="2">
    <source>
        <dbReference type="Proteomes" id="UP000294225"/>
    </source>
</evidence>
<proteinExistence type="predicted"/>
<sequence>MSVTAALATLPLSFPEPGHVSVVDGAGEWPAEVRRALDSGTDAVVVVDPGPAEFADLLTAPVIVDSPWASNPVIGLATPRFRAAEGNRIECRIIVAPDADLTRALLAELSLIRALRGPVRRLTVQHRSVHALHAEGSTEDGVRVDFSIVCTSAVPTSACVRLLTSDGSVELQIPSGDTAQPARLITVGPDGAVLAPTSYETGHRATLRRLHDTAPADRSTDLNHLYDDVQVTLAALAAAEGAQS</sequence>
<dbReference type="AlphaFoldDB" id="A0A4R0IIB7"/>
<name>A0A4R0IIB7_9ACTN</name>
<dbReference type="RefSeq" id="WP_131499739.1">
    <property type="nucleotide sequence ID" value="NZ_SJKC01000007.1"/>
</dbReference>
<organism evidence="1 2">
    <name type="scientific">Kribbella speibonae</name>
    <dbReference type="NCBI Taxonomy" id="1572660"/>
    <lineage>
        <taxon>Bacteria</taxon>
        <taxon>Bacillati</taxon>
        <taxon>Actinomycetota</taxon>
        <taxon>Actinomycetes</taxon>
        <taxon>Propionibacteriales</taxon>
        <taxon>Kribbellaceae</taxon>
        <taxon>Kribbella</taxon>
    </lineage>
</organism>
<gene>
    <name evidence="1" type="ORF">E0H92_38335</name>
</gene>
<comment type="caution">
    <text evidence="1">The sequence shown here is derived from an EMBL/GenBank/DDBJ whole genome shotgun (WGS) entry which is preliminary data.</text>
</comment>
<protein>
    <submittedName>
        <fullName evidence="1">Uncharacterized protein</fullName>
    </submittedName>
</protein>
<dbReference type="Proteomes" id="UP000294225">
    <property type="component" value="Unassembled WGS sequence"/>
</dbReference>
<dbReference type="EMBL" id="SJKC01000007">
    <property type="protein sequence ID" value="TCC30956.1"/>
    <property type="molecule type" value="Genomic_DNA"/>
</dbReference>
<evidence type="ECO:0000313" key="1">
    <source>
        <dbReference type="EMBL" id="TCC30956.1"/>
    </source>
</evidence>
<accession>A0A4R0IIB7</accession>